<sequence length="74" mass="7982">MPTSKPLKLYLEALESYNQGNRETAAQKLAEAFGTKEPSPVITSSLDKFFNYGSMPNDAALQIIATEVSKSGGK</sequence>
<dbReference type="EMBL" id="BARW01006507">
    <property type="protein sequence ID" value="GAI76845.1"/>
    <property type="molecule type" value="Genomic_DNA"/>
</dbReference>
<name>X1SNA4_9ZZZZ</name>
<gene>
    <name evidence="1" type="ORF">S12H4_13668</name>
</gene>
<proteinExistence type="predicted"/>
<comment type="caution">
    <text evidence="1">The sequence shown here is derived from an EMBL/GenBank/DDBJ whole genome shotgun (WGS) entry which is preliminary data.</text>
</comment>
<reference evidence="1" key="1">
    <citation type="journal article" date="2014" name="Front. Microbiol.">
        <title>High frequency of phylogenetically diverse reductive dehalogenase-homologous genes in deep subseafloor sedimentary metagenomes.</title>
        <authorList>
            <person name="Kawai M."/>
            <person name="Futagami T."/>
            <person name="Toyoda A."/>
            <person name="Takaki Y."/>
            <person name="Nishi S."/>
            <person name="Hori S."/>
            <person name="Arai W."/>
            <person name="Tsubouchi T."/>
            <person name="Morono Y."/>
            <person name="Uchiyama I."/>
            <person name="Ito T."/>
            <person name="Fujiyama A."/>
            <person name="Inagaki F."/>
            <person name="Takami H."/>
        </authorList>
    </citation>
    <scope>NUCLEOTIDE SEQUENCE</scope>
    <source>
        <strain evidence="1">Expedition CK06-06</strain>
    </source>
</reference>
<dbReference type="AlphaFoldDB" id="X1SNA4"/>
<accession>X1SNA4</accession>
<protein>
    <submittedName>
        <fullName evidence="1">Uncharacterized protein</fullName>
    </submittedName>
</protein>
<organism evidence="1">
    <name type="scientific">marine sediment metagenome</name>
    <dbReference type="NCBI Taxonomy" id="412755"/>
    <lineage>
        <taxon>unclassified sequences</taxon>
        <taxon>metagenomes</taxon>
        <taxon>ecological metagenomes</taxon>
    </lineage>
</organism>
<evidence type="ECO:0000313" key="1">
    <source>
        <dbReference type="EMBL" id="GAI76845.1"/>
    </source>
</evidence>